<comment type="caution">
    <text evidence="8">The sequence shown here is derived from an EMBL/GenBank/DDBJ whole genome shotgun (WGS) entry which is preliminary data.</text>
</comment>
<keyword evidence="5 7" id="KW-0472">Membrane</keyword>
<dbReference type="EMBL" id="BAABRI010000014">
    <property type="protein sequence ID" value="GAA5483374.1"/>
    <property type="molecule type" value="Genomic_DNA"/>
</dbReference>
<feature type="transmembrane region" description="Helical" evidence="7">
    <location>
        <begin position="66"/>
        <end position="90"/>
    </location>
</feature>
<evidence type="ECO:0000313" key="9">
    <source>
        <dbReference type="Proteomes" id="UP001476282"/>
    </source>
</evidence>
<protein>
    <submittedName>
        <fullName evidence="8">Transport protein YhhT</fullName>
    </submittedName>
</protein>
<evidence type="ECO:0000256" key="2">
    <source>
        <dbReference type="ARBA" id="ARBA00009773"/>
    </source>
</evidence>
<evidence type="ECO:0000256" key="1">
    <source>
        <dbReference type="ARBA" id="ARBA00004141"/>
    </source>
</evidence>
<comment type="similarity">
    <text evidence="2">Belongs to the autoinducer-2 exporter (AI-2E) (TC 2.A.86) family.</text>
</comment>
<dbReference type="RefSeq" id="WP_353567485.1">
    <property type="nucleotide sequence ID" value="NZ_BAABRI010000014.1"/>
</dbReference>
<dbReference type="PANTHER" id="PTHR21716:SF64">
    <property type="entry name" value="AI-2 TRANSPORT PROTEIN TQSA"/>
    <property type="match status" value="1"/>
</dbReference>
<feature type="region of interest" description="Disordered" evidence="6">
    <location>
        <begin position="407"/>
        <end position="426"/>
    </location>
</feature>
<evidence type="ECO:0000256" key="6">
    <source>
        <dbReference type="SAM" id="MobiDB-lite"/>
    </source>
</evidence>
<dbReference type="InterPro" id="IPR002549">
    <property type="entry name" value="AI-2E-like"/>
</dbReference>
<name>A0ABP9UTM0_9BACT</name>
<feature type="transmembrane region" description="Helical" evidence="7">
    <location>
        <begin position="248"/>
        <end position="271"/>
    </location>
</feature>
<reference evidence="8 9" key="1">
    <citation type="submission" date="2024-02" db="EMBL/GenBank/DDBJ databases">
        <title>Haloferula sargassicola NBRC 104335.</title>
        <authorList>
            <person name="Ichikawa N."/>
            <person name="Katano-Makiyama Y."/>
            <person name="Hidaka K."/>
        </authorList>
    </citation>
    <scope>NUCLEOTIDE SEQUENCE [LARGE SCALE GENOMIC DNA]</scope>
    <source>
        <strain evidence="8 9">NBRC 104335</strain>
    </source>
</reference>
<dbReference type="PANTHER" id="PTHR21716">
    <property type="entry name" value="TRANSMEMBRANE PROTEIN"/>
    <property type="match status" value="1"/>
</dbReference>
<gene>
    <name evidence="8" type="primary">yhhT</name>
    <name evidence="8" type="ORF">Hsar01_02605</name>
</gene>
<comment type="subcellular location">
    <subcellularLocation>
        <location evidence="1">Membrane</location>
        <topology evidence="1">Multi-pass membrane protein</topology>
    </subcellularLocation>
</comment>
<proteinExistence type="inferred from homology"/>
<evidence type="ECO:0000256" key="3">
    <source>
        <dbReference type="ARBA" id="ARBA00022692"/>
    </source>
</evidence>
<sequence length="426" mass="46282">MTPTSSPLRRPRAAQVLMLLAALVVLIAGLKAAQSFFVPVLLAFFIATVSFPITNWLRNRGVPRTIAVLLTVLVDFAFLAGVIFCALSVVGDLQTRWESQYKDLTAAKLDKMVEDVAGAEDWIKHLWEPSPAQGGMSEEELDEAIAEAPKAQPVEPIPVPDEDARVSKVAEAMVGQLRDLRFSQIVNVGTDVLGRLVSFFGTSVVVIILTIFMLTEARMFGRRMEAISEARGPNIQRMLIALRDTQRYLGIKTAISLVTGLMAGALCWAAGIDFWLLWGIMAFAMNFIPVVGSVIAGVPPTLLALLVSGPPYAVAVLGGYLLINTFLGNVLEPMLMGRRFGLSTLIVLVSVIFWGWLWGPIGMLLAVPLTMVVKVLLDSSDEFRWIAVAIGKEPRRPAEEARILTEGVKEKPEEGVTDAAEAAGRS</sequence>
<organism evidence="8 9">
    <name type="scientific">Haloferula sargassicola</name>
    <dbReference type="NCBI Taxonomy" id="490096"/>
    <lineage>
        <taxon>Bacteria</taxon>
        <taxon>Pseudomonadati</taxon>
        <taxon>Verrucomicrobiota</taxon>
        <taxon>Verrucomicrobiia</taxon>
        <taxon>Verrucomicrobiales</taxon>
        <taxon>Verrucomicrobiaceae</taxon>
        <taxon>Haloferula</taxon>
    </lineage>
</organism>
<evidence type="ECO:0000256" key="4">
    <source>
        <dbReference type="ARBA" id="ARBA00022989"/>
    </source>
</evidence>
<dbReference type="Proteomes" id="UP001476282">
    <property type="component" value="Unassembled WGS sequence"/>
</dbReference>
<keyword evidence="4 7" id="KW-1133">Transmembrane helix</keyword>
<dbReference type="Pfam" id="PF01594">
    <property type="entry name" value="AI-2E_transport"/>
    <property type="match status" value="1"/>
</dbReference>
<keyword evidence="9" id="KW-1185">Reference proteome</keyword>
<feature type="transmembrane region" description="Helical" evidence="7">
    <location>
        <begin position="343"/>
        <end position="367"/>
    </location>
</feature>
<feature type="transmembrane region" description="Helical" evidence="7">
    <location>
        <begin position="277"/>
        <end position="295"/>
    </location>
</feature>
<feature type="transmembrane region" description="Helical" evidence="7">
    <location>
        <begin position="192"/>
        <end position="214"/>
    </location>
</feature>
<feature type="transmembrane region" description="Helical" evidence="7">
    <location>
        <begin position="12"/>
        <end position="30"/>
    </location>
</feature>
<keyword evidence="3 7" id="KW-0812">Transmembrane</keyword>
<accession>A0ABP9UTM0</accession>
<feature type="transmembrane region" description="Helical" evidence="7">
    <location>
        <begin position="302"/>
        <end position="323"/>
    </location>
</feature>
<feature type="transmembrane region" description="Helical" evidence="7">
    <location>
        <begin position="36"/>
        <end position="54"/>
    </location>
</feature>
<evidence type="ECO:0000256" key="5">
    <source>
        <dbReference type="ARBA" id="ARBA00023136"/>
    </source>
</evidence>
<evidence type="ECO:0000313" key="8">
    <source>
        <dbReference type="EMBL" id="GAA5483374.1"/>
    </source>
</evidence>
<evidence type="ECO:0000256" key="7">
    <source>
        <dbReference type="SAM" id="Phobius"/>
    </source>
</evidence>